<proteinExistence type="predicted"/>
<evidence type="ECO:0000313" key="1">
    <source>
        <dbReference type="EMBL" id="PIS14040.1"/>
    </source>
</evidence>
<sequence>MALNKFDQKSDGIADLYRSALYLAKGADKLGLEFLRKAREKLGRELVKSPDKLKNRQQKLLWAEKILDQYTKLRSSLS</sequence>
<dbReference type="EMBL" id="PEZJ01000012">
    <property type="protein sequence ID" value="PIS14040.1"/>
    <property type="molecule type" value="Genomic_DNA"/>
</dbReference>
<organism evidence="1 2">
    <name type="scientific">Candidatus Shapirobacteria bacterium CG09_land_8_20_14_0_10_47_13</name>
    <dbReference type="NCBI Taxonomy" id="1974481"/>
    <lineage>
        <taxon>Bacteria</taxon>
        <taxon>Candidatus Shapironibacteriota</taxon>
    </lineage>
</organism>
<protein>
    <submittedName>
        <fullName evidence="1">Uncharacterized protein</fullName>
    </submittedName>
</protein>
<comment type="caution">
    <text evidence="1">The sequence shown here is derived from an EMBL/GenBank/DDBJ whole genome shotgun (WGS) entry which is preliminary data.</text>
</comment>
<gene>
    <name evidence="1" type="ORF">COT65_01015</name>
</gene>
<reference evidence="2" key="1">
    <citation type="submission" date="2017-09" db="EMBL/GenBank/DDBJ databases">
        <title>Depth-based differentiation of microbial function through sediment-hosted aquifers and enrichment of novel symbionts in the deep terrestrial subsurface.</title>
        <authorList>
            <person name="Probst A.J."/>
            <person name="Ladd B."/>
            <person name="Jarett J.K."/>
            <person name="Geller-Mcgrath D.E."/>
            <person name="Sieber C.M.K."/>
            <person name="Emerson J.B."/>
            <person name="Anantharaman K."/>
            <person name="Thomas B.C."/>
            <person name="Malmstrom R."/>
            <person name="Stieglmeier M."/>
            <person name="Klingl A."/>
            <person name="Woyke T."/>
            <person name="Ryan C.M."/>
            <person name="Banfield J.F."/>
        </authorList>
    </citation>
    <scope>NUCLEOTIDE SEQUENCE [LARGE SCALE GENOMIC DNA]</scope>
</reference>
<accession>A0A2H0WN20</accession>
<name>A0A2H0WN20_9BACT</name>
<evidence type="ECO:0000313" key="2">
    <source>
        <dbReference type="Proteomes" id="UP000230033"/>
    </source>
</evidence>
<dbReference type="Proteomes" id="UP000230033">
    <property type="component" value="Unassembled WGS sequence"/>
</dbReference>
<dbReference type="AlphaFoldDB" id="A0A2H0WN20"/>